<sequence length="1825" mass="206756">MQTIKPEQQSQKSWIESTFTKRECVYILPVSKDPHRCLPGCQICQQLVRCCCGRLVRQHVGFTASLATKYSDMKLGENPNLPMPELEEWSVEKHTEASPTDAYGVVNFQGGSHSYRAKQVNCILQLMLKEWHMELPKILISVHGGVQNFELHPRIKQVLGKGLIKAAVTTGAWILTGGVNTGVAKHVGDALKEHFSKSSKKICTIGIAPWGVIENRNDLIGRDIIAPYQTLLNPLSKLNVLNNLHSHFLLVDDGMVGKYGAEVQLRRDLEKHINLQRIHARIGQGVPVVALIFEGGPNVILTVLEYLQETPPVPVVVCEGTGRAADILAYVHKQTEEGGGLPDGVETDIIATIKKTFNLSQSDAIHLFQTVMKCMKSKELITVFHISSEEHQDIDVAILRALLQGTNASAFDQLVLTLAWDRVDIAKNHVFVYGQQLLVSSLEQAMLDALVMDRVDFVKLLIENGVSMHRFLTISRLEELYNTKLSNNPTLLHLVRDVKQGHLPPNCKITLIDVGLVIEYLMGGTYRCNYTRKRFRIIYNNLHGHNRRSGRHTTGSGSHLRKSHESFSMQADKKEKTRHNHFIKTAQPYKPKDSSMEQKKKSKEEIVDIDDPETRRFPYPFNELLVWAVLMKRQKMSLFFWQHGEENMAKALVACKLCRSMGYEAKKSDVVDDTSDELKEYSNEFGTLAVDLLEQSFRQDETMAMKLLTYELTNWSNSTCLKLAVSSHLRPFVAHTCTQMLLSDMWMGRLNMRKNSWYKVILSILVPPAILLLEYKSKAEMAHIPQSQDDHQMTTEDSEHNLQHTAEDIQMDVFKEARSTDHTEAKNDMETHIRSRKLPLGRKIYGFYHAPIVKFWSNTLFYLGFLMLYTYVVLVRMPGWPSPQEWVVILYIFTYAIEKVREMFMSEAGKISQKIKVWFGDYFNVSDFLAIVSFFTGFGLRLAGGDAFTPGRIVYCLNIIFWYVRLLDILAVNQQAGPYVMMIAKMVANMFYIVVIMAIVLLSYGVPRKAILYPNEEPSWTLAKDVVFQPYWMMYGEVYAYEIDVCANNSEPNVQHLCGPAVWLTPFLQAVYLFVQYILMVNLLIAFFNNVYMQVKSISNLVWKYQRYHFVMAYHEKPVLPPPFILLCHIYSLFCMCRKRKKENTYGPKLFLTEEDQKKLHDFEEQCVETYFHEKDDQFHSGSEERIRLTSERVETMCLQLKEVGNKVNFIKRSLHTLDSQIGHLQDLSALTVDTLKTLSAQRVSEDSKVHHQITRELSLSKNVAPSIAPVAADTGPHSKSSVMGKRSVGAFFGSSFPQAGANIADSLFGTGMESSQRVRPGPGVGLGLDPNLNAALSPERRALFALRHLAAEAGPSGSTGFSAFAQSVLAVSPQELFLQDHSLTQSKLTRPQEPGLSDSPSSLPSEPSAGAQFHISSTPSQTSDSSHPELNLTGLNQQPPQPDSTTVEFGAFVGKFCFWPQAPLEVHGLIRAVNSYAGFTDLDRNPAFLRPDSSKFTEKDPLQEIFVVISMHCSPEITTFISVERNNLMRLSQSIPFTPVPPRGEPVTVYRLEESSPNTINNSMSSWAQRGLCAKIEFLSKEEMGGGLRRALKVLCTWSEYDILKPGHLYIVKSFLPEVVQTWQSIYKEDTVLHLCLREIQQQRAAQKLTFAFNQVRPKTIPYSPRFLEVFLLYCHSAGQWFAIEECITGEFRKFNNNNGDEIVPTNLLEETMLAFSHWTYEYTRGELLVLDLQGVGEILTDPSVIKSGEKGSYDMIFGPANLGDDAIRNFRAKHHCNSCCRKLKLPDLKRNDYTPDKLIFPQEDPPNPGGSVKESRQSMRLML</sequence>
<evidence type="ECO:0000256" key="1">
    <source>
        <dbReference type="ARBA" id="ARBA00004123"/>
    </source>
</evidence>
<evidence type="ECO:0000256" key="21">
    <source>
        <dbReference type="ARBA" id="ARBA00023242"/>
    </source>
</evidence>
<dbReference type="Ensembl" id="ENSMAMT00000002786.2">
    <property type="protein sequence ID" value="ENSMAMP00000002731.1"/>
    <property type="gene ID" value="ENSMAMG00000001829.2"/>
</dbReference>
<dbReference type="InterPro" id="IPR005821">
    <property type="entry name" value="Ion_trans_dom"/>
</dbReference>
<keyword evidence="11 33" id="KW-0812">Transmembrane</keyword>
<feature type="binding site" evidence="31">
    <location>
        <position position="1778"/>
    </location>
    <ligand>
        <name>Zn(2+)</name>
        <dbReference type="ChEBI" id="CHEBI:29105"/>
    </ligand>
</feature>
<evidence type="ECO:0000256" key="2">
    <source>
        <dbReference type="ARBA" id="ARBA00004651"/>
    </source>
</evidence>
<evidence type="ECO:0000313" key="36">
    <source>
        <dbReference type="Proteomes" id="UP000261640"/>
    </source>
</evidence>
<dbReference type="Proteomes" id="UP000261640">
    <property type="component" value="Unplaced"/>
</dbReference>
<evidence type="ECO:0000256" key="24">
    <source>
        <dbReference type="ARBA" id="ARBA00034269"/>
    </source>
</evidence>
<dbReference type="InterPro" id="IPR032415">
    <property type="entry name" value="TRPM_tetra"/>
</dbReference>
<evidence type="ECO:0000256" key="33">
    <source>
        <dbReference type="SAM" id="Phobius"/>
    </source>
</evidence>
<comment type="similarity">
    <text evidence="23">In the C-terminal section; belongs to the protein kinase superfamily. Alpha-type protein kinase family. ALPK subfamily.</text>
</comment>
<dbReference type="GO" id="GO:0004674">
    <property type="term" value="F:protein serine/threonine kinase activity"/>
    <property type="evidence" value="ECO:0007669"/>
    <property type="project" value="UniProtKB-KW"/>
</dbReference>
<evidence type="ECO:0000256" key="30">
    <source>
        <dbReference type="PIRSR" id="PIRSR629601-2"/>
    </source>
</evidence>
<feature type="region of interest" description="Disordered" evidence="32">
    <location>
        <begin position="1798"/>
        <end position="1825"/>
    </location>
</feature>
<dbReference type="Pfam" id="PF25508">
    <property type="entry name" value="TRPM2"/>
    <property type="match status" value="2"/>
</dbReference>
<keyword evidence="15 31" id="KW-0862">Zinc</keyword>
<evidence type="ECO:0000256" key="10">
    <source>
        <dbReference type="ARBA" id="ARBA00022679"/>
    </source>
</evidence>
<dbReference type="STRING" id="205130.ENSMAMP00000002731"/>
<feature type="compositionally biased region" description="Low complexity" evidence="32">
    <location>
        <begin position="1394"/>
        <end position="1426"/>
    </location>
</feature>
<dbReference type="InterPro" id="IPR004166">
    <property type="entry name" value="a-kinase_dom"/>
</dbReference>
<feature type="binding site" evidence="30">
    <location>
        <position position="1743"/>
    </location>
    <ligand>
        <name>ADP</name>
        <dbReference type="ChEBI" id="CHEBI:456216"/>
    </ligand>
</feature>
<evidence type="ECO:0000313" key="35">
    <source>
        <dbReference type="Ensembl" id="ENSMAMP00000002731.1"/>
    </source>
</evidence>
<dbReference type="PROSITE" id="PS51158">
    <property type="entry name" value="ALPHA_KINASE"/>
    <property type="match status" value="1"/>
</dbReference>
<dbReference type="SMART" id="SM00811">
    <property type="entry name" value="Alpha_kinase"/>
    <property type="match status" value="1"/>
</dbReference>
<reference evidence="35" key="1">
    <citation type="submission" date="2025-08" db="UniProtKB">
        <authorList>
            <consortium name="Ensembl"/>
        </authorList>
    </citation>
    <scope>IDENTIFICATION</scope>
</reference>
<dbReference type="FunFam" id="3.30.200.20:FF:000129">
    <property type="entry name" value="Transient receptor potential cation channel, subfamily M, member 7"/>
    <property type="match status" value="1"/>
</dbReference>
<dbReference type="PANTHER" id="PTHR13800">
    <property type="entry name" value="TRANSIENT RECEPTOR POTENTIAL CATION CHANNEL, SUBFAMILY M, MEMBER 6"/>
    <property type="match status" value="1"/>
</dbReference>
<feature type="transmembrane region" description="Helical" evidence="33">
    <location>
        <begin position="983"/>
        <end position="1006"/>
    </location>
</feature>
<keyword evidence="10" id="KW-0808">Transferase</keyword>
<evidence type="ECO:0000256" key="3">
    <source>
        <dbReference type="ARBA" id="ARBA00012513"/>
    </source>
</evidence>
<evidence type="ECO:0000256" key="11">
    <source>
        <dbReference type="ARBA" id="ARBA00022692"/>
    </source>
</evidence>
<feature type="transmembrane region" description="Helical" evidence="33">
    <location>
        <begin position="757"/>
        <end position="775"/>
    </location>
</feature>
<keyword evidence="20 33" id="KW-0472">Membrane</keyword>
<dbReference type="GO" id="GO:0005886">
    <property type="term" value="C:plasma membrane"/>
    <property type="evidence" value="ECO:0007669"/>
    <property type="project" value="UniProtKB-SubCell"/>
</dbReference>
<feature type="binding site" evidence="30">
    <location>
        <position position="1590"/>
    </location>
    <ligand>
        <name>ADP</name>
        <dbReference type="ChEBI" id="CHEBI:456216"/>
    </ligand>
</feature>
<dbReference type="EC" id="2.7.11.1" evidence="3"/>
<dbReference type="SUPFAM" id="SSF56112">
    <property type="entry name" value="Protein kinase-like (PK-like)"/>
    <property type="match status" value="1"/>
</dbReference>
<dbReference type="GO" id="GO:0005634">
    <property type="term" value="C:nucleus"/>
    <property type="evidence" value="ECO:0007669"/>
    <property type="project" value="UniProtKB-SubCell"/>
</dbReference>
<name>A0A3Q3KZT6_9TELE</name>
<keyword evidence="36" id="KW-1185">Reference proteome</keyword>
<reference evidence="35" key="2">
    <citation type="submission" date="2025-09" db="UniProtKB">
        <authorList>
            <consortium name="Ensembl"/>
        </authorList>
    </citation>
    <scope>IDENTIFICATION</scope>
</reference>
<protein>
    <recommendedName>
        <fullName evidence="3">non-specific serine/threonine protein kinase</fullName>
        <ecNumber evidence="3">2.7.11.1</ecNumber>
    </recommendedName>
</protein>
<feature type="region of interest" description="Disordered" evidence="32">
    <location>
        <begin position="1388"/>
        <end position="1445"/>
    </location>
</feature>
<feature type="binding site" evidence="31">
    <location>
        <position position="1782"/>
    </location>
    <ligand>
        <name>Zn(2+)</name>
        <dbReference type="ChEBI" id="CHEBI:29105"/>
    </ligand>
</feature>
<comment type="catalytic activity">
    <reaction evidence="28">
        <text>L-seryl-[protein] + ATP = O-phospho-L-seryl-[protein] + ADP + H(+)</text>
        <dbReference type="Rhea" id="RHEA:17989"/>
        <dbReference type="Rhea" id="RHEA-COMP:9863"/>
        <dbReference type="Rhea" id="RHEA-COMP:11604"/>
        <dbReference type="ChEBI" id="CHEBI:15378"/>
        <dbReference type="ChEBI" id="CHEBI:29999"/>
        <dbReference type="ChEBI" id="CHEBI:30616"/>
        <dbReference type="ChEBI" id="CHEBI:83421"/>
        <dbReference type="ChEBI" id="CHEBI:456216"/>
        <dbReference type="EC" id="2.7.11.1"/>
    </reaction>
</comment>
<dbReference type="FunFam" id="1.20.5.1010:FF:000002">
    <property type="entry name" value="Transient receptor potential cation channel subfamily M member 7"/>
    <property type="match status" value="1"/>
</dbReference>
<evidence type="ECO:0000256" key="22">
    <source>
        <dbReference type="ARBA" id="ARBA00023303"/>
    </source>
</evidence>
<keyword evidence="4" id="KW-0813">Transport</keyword>
<accession>A0A3Q3KZT6</accession>
<dbReference type="GO" id="GO:0055080">
    <property type="term" value="P:monoatomic cation homeostasis"/>
    <property type="evidence" value="ECO:0007669"/>
    <property type="project" value="TreeGrafter"/>
</dbReference>
<comment type="subcellular location">
    <subcellularLocation>
        <location evidence="2">Cell membrane</location>
        <topology evidence="2">Multi-pass membrane protein</topology>
    </subcellularLocation>
    <subcellularLocation>
        <location evidence="1">Nucleus</location>
    </subcellularLocation>
</comment>
<feature type="binding site" evidence="31">
    <location>
        <position position="1776"/>
    </location>
    <ligand>
        <name>Zn(2+)</name>
        <dbReference type="ChEBI" id="CHEBI:29105"/>
    </ligand>
</feature>
<keyword evidence="17 30" id="KW-0067">ATP-binding</keyword>
<keyword evidence="5" id="KW-1003">Cell membrane</keyword>
<feature type="transmembrane region" description="Helical" evidence="33">
    <location>
        <begin position="918"/>
        <end position="940"/>
    </location>
</feature>
<dbReference type="GO" id="GO:0046872">
    <property type="term" value="F:metal ion binding"/>
    <property type="evidence" value="ECO:0007669"/>
    <property type="project" value="UniProtKB-KW"/>
</dbReference>
<organism evidence="35 36">
    <name type="scientific">Mastacembelus armatus</name>
    <name type="common">zig-zag eel</name>
    <dbReference type="NCBI Taxonomy" id="205130"/>
    <lineage>
        <taxon>Eukaryota</taxon>
        <taxon>Metazoa</taxon>
        <taxon>Chordata</taxon>
        <taxon>Craniata</taxon>
        <taxon>Vertebrata</taxon>
        <taxon>Euteleostomi</taxon>
        <taxon>Actinopterygii</taxon>
        <taxon>Neopterygii</taxon>
        <taxon>Teleostei</taxon>
        <taxon>Neoteleostei</taxon>
        <taxon>Acanthomorphata</taxon>
        <taxon>Anabantaria</taxon>
        <taxon>Synbranchiformes</taxon>
        <taxon>Mastacembelidae</taxon>
        <taxon>Mastacembelus</taxon>
    </lineage>
</organism>
<keyword evidence="7" id="KW-0597">Phosphoprotein</keyword>
<dbReference type="FunFam" id="3.20.200.10:FF:000001">
    <property type="entry name" value="Transient receptor potential cation channel, subfamily M, member 7"/>
    <property type="match status" value="1"/>
</dbReference>
<feature type="transmembrane region" description="Helical" evidence="33">
    <location>
        <begin position="952"/>
        <end position="971"/>
    </location>
</feature>
<evidence type="ECO:0000256" key="23">
    <source>
        <dbReference type="ARBA" id="ARBA00025760"/>
    </source>
</evidence>
<evidence type="ECO:0000256" key="13">
    <source>
        <dbReference type="ARBA" id="ARBA00022741"/>
    </source>
</evidence>
<feature type="binding site" evidence="30">
    <location>
        <position position="1735"/>
    </location>
    <ligand>
        <name>ADP</name>
        <dbReference type="ChEBI" id="CHEBI:456216"/>
    </ligand>
</feature>
<keyword evidence="13 30" id="KW-0547">Nucleotide-binding</keyword>
<evidence type="ECO:0000256" key="14">
    <source>
        <dbReference type="ARBA" id="ARBA00022777"/>
    </source>
</evidence>
<keyword evidence="8" id="KW-0109">Calcium transport</keyword>
<dbReference type="Pfam" id="PF00520">
    <property type="entry name" value="Ion_trans"/>
    <property type="match status" value="1"/>
</dbReference>
<evidence type="ECO:0000256" key="26">
    <source>
        <dbReference type="ARBA" id="ARBA00036634"/>
    </source>
</evidence>
<evidence type="ECO:0000256" key="20">
    <source>
        <dbReference type="ARBA" id="ARBA00023136"/>
    </source>
</evidence>
<evidence type="ECO:0000256" key="7">
    <source>
        <dbReference type="ARBA" id="ARBA00022553"/>
    </source>
</evidence>
<dbReference type="GO" id="GO:0005262">
    <property type="term" value="F:calcium channel activity"/>
    <property type="evidence" value="ECO:0007669"/>
    <property type="project" value="UniProtKB-KW"/>
</dbReference>
<proteinExistence type="inferred from homology"/>
<evidence type="ECO:0000256" key="15">
    <source>
        <dbReference type="ARBA" id="ARBA00022833"/>
    </source>
</evidence>
<comment type="cofactor">
    <cofactor evidence="31">
        <name>Zn(2+)</name>
        <dbReference type="ChEBI" id="CHEBI:29105"/>
    </cofactor>
    <text evidence="31">Binds 1 zinc ion per subunit.</text>
</comment>
<dbReference type="InterPro" id="IPR050927">
    <property type="entry name" value="TRPM"/>
</dbReference>
<feature type="domain" description="Alpha-type protein kinase" evidence="34">
    <location>
        <begin position="1560"/>
        <end position="1790"/>
    </location>
</feature>
<evidence type="ECO:0000256" key="29">
    <source>
        <dbReference type="PIRSR" id="PIRSR629601-1"/>
    </source>
</evidence>
<dbReference type="Gene3D" id="1.20.5.1010">
    <property type="entry name" value="TRPM, tetramerisation domain"/>
    <property type="match status" value="1"/>
</dbReference>
<feature type="binding site" evidence="30">
    <location>
        <position position="1614"/>
    </location>
    <ligand>
        <name>ADP</name>
        <dbReference type="ChEBI" id="CHEBI:456216"/>
    </ligand>
</feature>
<dbReference type="Pfam" id="PF18139">
    <property type="entry name" value="LSDAT_euk"/>
    <property type="match status" value="1"/>
</dbReference>
<feature type="transmembrane region" description="Helical" evidence="33">
    <location>
        <begin position="1070"/>
        <end position="1093"/>
    </location>
</feature>
<evidence type="ECO:0000256" key="28">
    <source>
        <dbReference type="ARBA" id="ARBA00048679"/>
    </source>
</evidence>
<evidence type="ECO:0000256" key="6">
    <source>
        <dbReference type="ARBA" id="ARBA00022527"/>
    </source>
</evidence>
<comment type="catalytic activity">
    <reaction evidence="26">
        <text>Ca(2+)(in) = Ca(2+)(out)</text>
        <dbReference type="Rhea" id="RHEA:29671"/>
        <dbReference type="ChEBI" id="CHEBI:29108"/>
    </reaction>
</comment>
<evidence type="ECO:0000256" key="9">
    <source>
        <dbReference type="ARBA" id="ARBA00022673"/>
    </source>
</evidence>
<evidence type="ECO:0000256" key="19">
    <source>
        <dbReference type="ARBA" id="ARBA00023065"/>
    </source>
</evidence>
<evidence type="ECO:0000256" key="16">
    <source>
        <dbReference type="ARBA" id="ARBA00022837"/>
    </source>
</evidence>
<evidence type="ECO:0000256" key="25">
    <source>
        <dbReference type="ARBA" id="ARBA00034634"/>
    </source>
</evidence>
<evidence type="ECO:0000256" key="18">
    <source>
        <dbReference type="ARBA" id="ARBA00022989"/>
    </source>
</evidence>
<dbReference type="Gene3D" id="3.20.200.10">
    <property type="entry name" value="MHCK/EF2 kinase"/>
    <property type="match status" value="1"/>
</dbReference>
<dbReference type="InterPro" id="IPR037162">
    <property type="entry name" value="TRPM_tetra_sf"/>
</dbReference>
<feature type="binding site" evidence="30">
    <location>
        <position position="1686"/>
    </location>
    <ligand>
        <name>ADP</name>
        <dbReference type="ChEBI" id="CHEBI:456216"/>
    </ligand>
</feature>
<dbReference type="InterPro" id="IPR041491">
    <property type="entry name" value="TRPM_SLOG"/>
</dbReference>
<keyword evidence="18 33" id="KW-1133">Transmembrane helix</keyword>
<comment type="catalytic activity">
    <reaction evidence="25">
        <text>Zn(2+)(in) = Zn(2+)(out)</text>
        <dbReference type="Rhea" id="RHEA:29351"/>
        <dbReference type="ChEBI" id="CHEBI:29105"/>
    </reaction>
</comment>
<dbReference type="Gene3D" id="3.30.200.20">
    <property type="entry name" value="Phosphorylase Kinase, domain 1"/>
    <property type="match status" value="1"/>
</dbReference>
<dbReference type="InterPro" id="IPR029601">
    <property type="entry name" value="TRPM7_a-kinase_dom"/>
</dbReference>
<dbReference type="GO" id="GO:0051262">
    <property type="term" value="P:protein tetramerization"/>
    <property type="evidence" value="ECO:0007669"/>
    <property type="project" value="InterPro"/>
</dbReference>
<dbReference type="InterPro" id="IPR011009">
    <property type="entry name" value="Kinase-like_dom_sf"/>
</dbReference>
<evidence type="ECO:0000256" key="8">
    <source>
        <dbReference type="ARBA" id="ARBA00022568"/>
    </source>
</evidence>
<evidence type="ECO:0000256" key="27">
    <source>
        <dbReference type="ARBA" id="ARBA00047899"/>
    </source>
</evidence>
<comment type="catalytic activity">
    <reaction evidence="24">
        <text>Mg(2+)(in) = Mg(2+)(out)</text>
        <dbReference type="Rhea" id="RHEA:29827"/>
        <dbReference type="ChEBI" id="CHEBI:18420"/>
    </reaction>
</comment>
<keyword evidence="12 31" id="KW-0479">Metal-binding</keyword>
<feature type="active site" description="Proton acceptor" evidence="29">
    <location>
        <position position="1733"/>
    </location>
</feature>
<keyword evidence="14" id="KW-0418">Kinase</keyword>
<dbReference type="InterPro" id="IPR057366">
    <property type="entry name" value="TRPM-like"/>
</dbReference>
<dbReference type="GO" id="GO:0005524">
    <property type="term" value="F:ATP binding"/>
    <property type="evidence" value="ECO:0007669"/>
    <property type="project" value="UniProtKB-KW"/>
</dbReference>
<evidence type="ECO:0000256" key="31">
    <source>
        <dbReference type="PIRSR" id="PIRSR629601-3"/>
    </source>
</evidence>
<evidence type="ECO:0000259" key="34">
    <source>
        <dbReference type="PROSITE" id="PS51158"/>
    </source>
</evidence>
<dbReference type="CDD" id="cd16971">
    <property type="entry name" value="Alpha_kinase_ChaK1_TRMP7"/>
    <property type="match status" value="1"/>
</dbReference>
<dbReference type="Pfam" id="PF02816">
    <property type="entry name" value="Alpha_kinase"/>
    <property type="match status" value="1"/>
</dbReference>
<dbReference type="Pfam" id="PF16519">
    <property type="entry name" value="TRPM_tetra"/>
    <property type="match status" value="1"/>
</dbReference>
<dbReference type="GeneTree" id="ENSGT00940000157091"/>
<keyword evidence="16" id="KW-0106">Calcium</keyword>
<dbReference type="PANTHER" id="PTHR13800:SF8">
    <property type="entry name" value="TRANSIENT RECEPTOR POTENTIAL CATION CHANNEL SUBFAMILY M MEMBER 7"/>
    <property type="match status" value="1"/>
</dbReference>
<keyword evidence="9" id="KW-0107">Calcium channel</keyword>
<evidence type="ECO:0000256" key="17">
    <source>
        <dbReference type="ARBA" id="ARBA00022840"/>
    </source>
</evidence>
<feature type="region of interest" description="Disordered" evidence="32">
    <location>
        <begin position="546"/>
        <end position="578"/>
    </location>
</feature>
<evidence type="ECO:0000256" key="4">
    <source>
        <dbReference type="ARBA" id="ARBA00022448"/>
    </source>
</evidence>
<keyword evidence="6" id="KW-0723">Serine/threonine-protein kinase</keyword>
<feature type="binding site" evidence="31">
    <location>
        <position position="1719"/>
    </location>
    <ligand>
        <name>Zn(2+)</name>
        <dbReference type="ChEBI" id="CHEBI:29105"/>
    </ligand>
</feature>
<keyword evidence="19" id="KW-0406">Ion transport</keyword>
<evidence type="ECO:0000256" key="32">
    <source>
        <dbReference type="SAM" id="MobiDB-lite"/>
    </source>
</evidence>
<evidence type="ECO:0000256" key="5">
    <source>
        <dbReference type="ARBA" id="ARBA00022475"/>
    </source>
</evidence>
<keyword evidence="22" id="KW-0407">Ion channel</keyword>
<comment type="catalytic activity">
    <reaction evidence="27">
        <text>L-threonyl-[protein] + ATP = O-phospho-L-threonyl-[protein] + ADP + H(+)</text>
        <dbReference type="Rhea" id="RHEA:46608"/>
        <dbReference type="Rhea" id="RHEA-COMP:11060"/>
        <dbReference type="Rhea" id="RHEA-COMP:11605"/>
        <dbReference type="ChEBI" id="CHEBI:15378"/>
        <dbReference type="ChEBI" id="CHEBI:30013"/>
        <dbReference type="ChEBI" id="CHEBI:30616"/>
        <dbReference type="ChEBI" id="CHEBI:61977"/>
        <dbReference type="ChEBI" id="CHEBI:456216"/>
        <dbReference type="EC" id="2.7.11.1"/>
    </reaction>
</comment>
<keyword evidence="21" id="KW-0539">Nucleus</keyword>
<feature type="compositionally biased region" description="Polar residues" evidence="32">
    <location>
        <begin position="1434"/>
        <end position="1445"/>
    </location>
</feature>
<feature type="transmembrane region" description="Helical" evidence="33">
    <location>
        <begin position="852"/>
        <end position="874"/>
    </location>
</feature>
<evidence type="ECO:0000256" key="12">
    <source>
        <dbReference type="ARBA" id="ARBA00022723"/>
    </source>
</evidence>